<evidence type="ECO:0008006" key="5">
    <source>
        <dbReference type="Google" id="ProtNLM"/>
    </source>
</evidence>
<dbReference type="EMBL" id="JACRIW010000024">
    <property type="protein sequence ID" value="MBI5168466.1"/>
    <property type="molecule type" value="Genomic_DNA"/>
</dbReference>
<organism evidence="3 4">
    <name type="scientific">Eiseniibacteriota bacterium</name>
    <dbReference type="NCBI Taxonomy" id="2212470"/>
    <lineage>
        <taxon>Bacteria</taxon>
        <taxon>Candidatus Eiseniibacteriota</taxon>
    </lineage>
</organism>
<feature type="transmembrane region" description="Helical" evidence="2">
    <location>
        <begin position="93"/>
        <end position="112"/>
    </location>
</feature>
<gene>
    <name evidence="3" type="ORF">HZA61_03160</name>
</gene>
<feature type="transmembrane region" description="Helical" evidence="2">
    <location>
        <begin position="251"/>
        <end position="271"/>
    </location>
</feature>
<sequence>MILRAIARLVVWGHAALAIGAYLMLGLYRMPYPLELDCIEGVMMDHVARLAAGQPIYVEPSLHYIPLAYMPLFATVSSLLARVWGPEFWEPRAVAFTASLLLATLMAVVVFAETKRPTLAIAAPGIFLMGFAFNGAAYDIARPDSLMLLFTFAGLATLRFTRGVPGALGAAVLLALGFFTKQHSILFSIGALAYLVFHDRRRALPFGVAIVALTAGTYAVLTAWLGEWFRVYTWSIPRGWSQFAPVRIEAYVGKNLFGTLGVLSVGSLLSLGSSERPNDRVALWYWTGLAAVGTGLMATLDPYAYHHLFMPSMVGMCFLGPIALDRVARQLDSGGASGRGWGMTVVHLALFAQFVALLYPIHSLKPHTKAREAHAAFMEYLKTLPGDVLMPYHGWYDHQSGREGSLQIIPFEDIGRSRGNVLVKKDPKVLEHMLAPLLAGPNRPWLIMDEPLAQVNEPWPMLANSYELADTLGWISEALRPVAGNRFAPHYVYRPIAPATAGTPSPSATPAPEAPSFSR</sequence>
<accession>A0A933S9J5</accession>
<evidence type="ECO:0000313" key="3">
    <source>
        <dbReference type="EMBL" id="MBI5168466.1"/>
    </source>
</evidence>
<evidence type="ECO:0000256" key="2">
    <source>
        <dbReference type="SAM" id="Phobius"/>
    </source>
</evidence>
<feature type="region of interest" description="Disordered" evidence="1">
    <location>
        <begin position="499"/>
        <end position="519"/>
    </location>
</feature>
<feature type="transmembrane region" description="Helical" evidence="2">
    <location>
        <begin position="283"/>
        <end position="300"/>
    </location>
</feature>
<feature type="transmembrane region" description="Helical" evidence="2">
    <location>
        <begin position="204"/>
        <end position="225"/>
    </location>
</feature>
<protein>
    <recommendedName>
        <fullName evidence="5">Glycosyltransferase RgtA/B/C/D-like domain-containing protein</fullName>
    </recommendedName>
</protein>
<evidence type="ECO:0000313" key="4">
    <source>
        <dbReference type="Proteomes" id="UP000696931"/>
    </source>
</evidence>
<evidence type="ECO:0000256" key="1">
    <source>
        <dbReference type="SAM" id="MobiDB-lite"/>
    </source>
</evidence>
<keyword evidence="2" id="KW-0812">Transmembrane</keyword>
<keyword evidence="2" id="KW-0472">Membrane</keyword>
<reference evidence="3" key="1">
    <citation type="submission" date="2020-07" db="EMBL/GenBank/DDBJ databases">
        <title>Huge and variable diversity of episymbiotic CPR bacteria and DPANN archaea in groundwater ecosystems.</title>
        <authorList>
            <person name="He C.Y."/>
            <person name="Keren R."/>
            <person name="Whittaker M."/>
            <person name="Farag I.F."/>
            <person name="Doudna J."/>
            <person name="Cate J.H.D."/>
            <person name="Banfield J.F."/>
        </authorList>
    </citation>
    <scope>NUCLEOTIDE SEQUENCE</scope>
    <source>
        <strain evidence="3">NC_groundwater_1813_Pr3_B-0.1um_71_17</strain>
    </source>
</reference>
<dbReference type="Proteomes" id="UP000696931">
    <property type="component" value="Unassembled WGS sequence"/>
</dbReference>
<comment type="caution">
    <text evidence="3">The sequence shown here is derived from an EMBL/GenBank/DDBJ whole genome shotgun (WGS) entry which is preliminary data.</text>
</comment>
<feature type="transmembrane region" description="Helical" evidence="2">
    <location>
        <begin position="9"/>
        <end position="28"/>
    </location>
</feature>
<name>A0A933S9J5_UNCEI</name>
<feature type="transmembrane region" description="Helical" evidence="2">
    <location>
        <begin position="340"/>
        <end position="361"/>
    </location>
</feature>
<proteinExistence type="predicted"/>
<feature type="transmembrane region" description="Helical" evidence="2">
    <location>
        <begin position="167"/>
        <end position="197"/>
    </location>
</feature>
<keyword evidence="2" id="KW-1133">Transmembrane helix</keyword>
<dbReference type="AlphaFoldDB" id="A0A933S9J5"/>
<feature type="transmembrane region" description="Helical" evidence="2">
    <location>
        <begin position="118"/>
        <end position="138"/>
    </location>
</feature>